<feature type="region of interest" description="Disordered" evidence="1">
    <location>
        <begin position="115"/>
        <end position="145"/>
    </location>
</feature>
<evidence type="ECO:0000256" key="1">
    <source>
        <dbReference type="SAM" id="MobiDB-lite"/>
    </source>
</evidence>
<protein>
    <recommendedName>
        <fullName evidence="2">DUF7426 domain-containing protein</fullName>
    </recommendedName>
</protein>
<feature type="compositionally biased region" description="Basic residues" evidence="1">
    <location>
        <begin position="122"/>
        <end position="145"/>
    </location>
</feature>
<gene>
    <name evidence="4" type="ORF">ACHIPV_10335</name>
    <name evidence="3" type="ORF">ACHIRB_25430</name>
</gene>
<dbReference type="Proteomes" id="UP001609219">
    <property type="component" value="Unassembled WGS sequence"/>
</dbReference>
<dbReference type="EMBL" id="JBIMSP010000012">
    <property type="protein sequence ID" value="MFH5242280.1"/>
    <property type="molecule type" value="Genomic_DNA"/>
</dbReference>
<evidence type="ECO:0000313" key="6">
    <source>
        <dbReference type="Proteomes" id="UP001609219"/>
    </source>
</evidence>
<comment type="caution">
    <text evidence="3">The sequence shown here is derived from an EMBL/GenBank/DDBJ whole genome shotgun (WGS) entry which is preliminary data.</text>
</comment>
<dbReference type="Pfam" id="PF24201">
    <property type="entry name" value="DUF7426"/>
    <property type="match status" value="1"/>
</dbReference>
<dbReference type="EMBL" id="JBIMSN010000126">
    <property type="protein sequence ID" value="MFH5231885.1"/>
    <property type="molecule type" value="Genomic_DNA"/>
</dbReference>
<evidence type="ECO:0000313" key="3">
    <source>
        <dbReference type="EMBL" id="MFH5231885.1"/>
    </source>
</evidence>
<evidence type="ECO:0000313" key="5">
    <source>
        <dbReference type="Proteomes" id="UP001609176"/>
    </source>
</evidence>
<organism evidence="3 6">
    <name type="scientific">Antrihabitans spumae</name>
    <dbReference type="NCBI Taxonomy" id="3373370"/>
    <lineage>
        <taxon>Bacteria</taxon>
        <taxon>Bacillati</taxon>
        <taxon>Actinomycetota</taxon>
        <taxon>Actinomycetes</taxon>
        <taxon>Mycobacteriales</taxon>
        <taxon>Nocardiaceae</taxon>
        <taxon>Antrihabitans</taxon>
    </lineage>
</organism>
<reference evidence="5 6" key="1">
    <citation type="submission" date="2024-10" db="EMBL/GenBank/DDBJ databases">
        <authorList>
            <person name="Riesco R."/>
        </authorList>
    </citation>
    <scope>NUCLEOTIDE SEQUENCE [LARGE SCALE GENOMIC DNA]</scope>
    <source>
        <strain evidence="4 5">NCIMB 15448</strain>
        <strain evidence="3 6">NCIMB 15450</strain>
    </source>
</reference>
<sequence>MGFRDLRDVFDPDLYLPIGGKTYRIPAPTMEQAARLKSLVLVEMTDEQEHAEIDELLGAVRDELFADGVKWPEFTHLGRTALLWAGAGDVIAEAHWHMAQAPRYVDLDKLKESTTNREARRAARKSAVKAPAKRAPRKAAAKKAG</sequence>
<dbReference type="RefSeq" id="WP_395124289.1">
    <property type="nucleotide sequence ID" value="NZ_JBIMSN010000126.1"/>
</dbReference>
<proteinExistence type="predicted"/>
<accession>A0ABW7KF73</accession>
<evidence type="ECO:0000313" key="4">
    <source>
        <dbReference type="EMBL" id="MFH5242280.1"/>
    </source>
</evidence>
<dbReference type="Proteomes" id="UP001609176">
    <property type="component" value="Unassembled WGS sequence"/>
</dbReference>
<keyword evidence="6" id="KW-1185">Reference proteome</keyword>
<evidence type="ECO:0000259" key="2">
    <source>
        <dbReference type="Pfam" id="PF24201"/>
    </source>
</evidence>
<feature type="domain" description="DUF7426" evidence="2">
    <location>
        <begin position="4"/>
        <end position="126"/>
    </location>
</feature>
<dbReference type="InterPro" id="IPR055849">
    <property type="entry name" value="DUF7426"/>
</dbReference>
<name>A0ABW7KF73_9NOCA</name>